<organism evidence="2 3">
    <name type="scientific">Pythium oligandrum</name>
    <name type="common">Mycoparasitic fungus</name>
    <dbReference type="NCBI Taxonomy" id="41045"/>
    <lineage>
        <taxon>Eukaryota</taxon>
        <taxon>Sar</taxon>
        <taxon>Stramenopiles</taxon>
        <taxon>Oomycota</taxon>
        <taxon>Peronosporomycetes</taxon>
        <taxon>Pythiales</taxon>
        <taxon>Pythiaceae</taxon>
        <taxon>Pythium</taxon>
    </lineage>
</organism>
<proteinExistence type="predicted"/>
<feature type="transmembrane region" description="Helical" evidence="1">
    <location>
        <begin position="6"/>
        <end position="22"/>
    </location>
</feature>
<protein>
    <submittedName>
        <fullName evidence="2">Uncharacterized protein</fullName>
    </submittedName>
</protein>
<evidence type="ECO:0000256" key="1">
    <source>
        <dbReference type="SAM" id="Phobius"/>
    </source>
</evidence>
<keyword evidence="3" id="KW-1185">Reference proteome</keyword>
<comment type="caution">
    <text evidence="2">The sequence shown here is derived from an EMBL/GenBank/DDBJ whole genome shotgun (WGS) entry which is preliminary data.</text>
</comment>
<dbReference type="AlphaFoldDB" id="A0A8K1CUF3"/>
<dbReference type="OrthoDB" id="59683at2759"/>
<sequence length="181" mass="21169">MGSQLSLAVSTTMLIATLVYYYRMVLLTELTTEATLFNTLYAEYATPQMMDAIRSVEDFSHSLKVTETQIVCKKQGEQLWAKSFDHDWQRLLHWYQKLVYFHRLGLLSDRFYQEFPGPIRARHFVDHVEPFAVNSCKLYQDQNCSETFDYLRKLYGLPRRAEIVCEGEASTKKADATKEEL</sequence>
<evidence type="ECO:0000313" key="3">
    <source>
        <dbReference type="Proteomes" id="UP000794436"/>
    </source>
</evidence>
<dbReference type="Proteomes" id="UP000794436">
    <property type="component" value="Unassembled WGS sequence"/>
</dbReference>
<evidence type="ECO:0000313" key="2">
    <source>
        <dbReference type="EMBL" id="TMW68453.1"/>
    </source>
</evidence>
<keyword evidence="1" id="KW-1133">Transmembrane helix</keyword>
<name>A0A8K1CUF3_PYTOL</name>
<dbReference type="EMBL" id="SPLM01000002">
    <property type="protein sequence ID" value="TMW68453.1"/>
    <property type="molecule type" value="Genomic_DNA"/>
</dbReference>
<keyword evidence="1" id="KW-0812">Transmembrane</keyword>
<accession>A0A8K1CUF3</accession>
<gene>
    <name evidence="2" type="ORF">Poli38472_005921</name>
</gene>
<keyword evidence="1" id="KW-0472">Membrane</keyword>
<reference evidence="2" key="1">
    <citation type="submission" date="2019-03" db="EMBL/GenBank/DDBJ databases">
        <title>Long read genome sequence of the mycoparasitic Pythium oligandrum ATCC 38472 isolated from sugarbeet rhizosphere.</title>
        <authorList>
            <person name="Gaulin E."/>
        </authorList>
    </citation>
    <scope>NUCLEOTIDE SEQUENCE</scope>
    <source>
        <strain evidence="2">ATCC 38472_TT</strain>
    </source>
</reference>